<sequence length="165" mass="18235">MEKIDAVANAYFNEDFFYICTMSQGMLDYVDPDAAPHYLEPGANDAELGEALRLALRESKCVSAENFQNLFKSGVIQNAEQERVAAVMARYGYKTKRAMYKNMRCCWIKLQGGVIEIKPTFHKSMDSYTGLSSGGPEIIHLKDAVSDAEVGAALREGFARCTGAL</sequence>
<dbReference type="Proteomes" id="UP000310553">
    <property type="component" value="Plasmid pUW386"/>
</dbReference>
<dbReference type="EMBL" id="CP039340">
    <property type="protein sequence ID" value="QCX52005.1"/>
    <property type="molecule type" value="Genomic_DNA"/>
</dbReference>
<accession>A0AA92IGG0</accession>
<name>A0AA92IGG0_RALSL</name>
<dbReference type="InterPro" id="IPR037891">
    <property type="entry name" value="Cdil-like_sf"/>
</dbReference>
<evidence type="ECO:0000313" key="1">
    <source>
        <dbReference type="EMBL" id="QCX52005.1"/>
    </source>
</evidence>
<dbReference type="SUPFAM" id="SSF160207">
    <property type="entry name" value="NMB0488-like"/>
    <property type="match status" value="1"/>
</dbReference>
<geneLocation type="plasmid" evidence="2">
    <name>puw386</name>
</geneLocation>
<evidence type="ECO:0000313" key="2">
    <source>
        <dbReference type="Proteomes" id="UP000310553"/>
    </source>
</evidence>
<reference evidence="1 2" key="1">
    <citation type="submission" date="2019-04" db="EMBL/GenBank/DDBJ databases">
        <title>Complete Genome of UW386 and Higher Quality Genome of UW700.</title>
        <authorList>
            <person name="Jacobs J."/>
            <person name="Perez A."/>
            <person name="Steidl O."/>
            <person name="Allen C."/>
        </authorList>
    </citation>
    <scope>NUCLEOTIDE SEQUENCE [LARGE SCALE GENOMIC DNA]</scope>
    <source>
        <strain evidence="1 2">UW386</strain>
        <plasmid evidence="2">puw386</plasmid>
    </source>
</reference>
<gene>
    <name evidence="1" type="ORF">E7Z57_23870</name>
</gene>
<dbReference type="Gene3D" id="3.40.1590.10">
    <property type="entry name" value="NMB0488-like"/>
    <property type="match status" value="1"/>
</dbReference>
<keyword evidence="1" id="KW-0614">Plasmid</keyword>
<protein>
    <submittedName>
        <fullName evidence="1">DUF1436 family protein</fullName>
    </submittedName>
</protein>
<dbReference type="AlphaFoldDB" id="A0AA92IGG0"/>
<dbReference type="InterPro" id="IPR009888">
    <property type="entry name" value="CdiI_Proteobact"/>
</dbReference>
<dbReference type="CDD" id="cd13445">
    <property type="entry name" value="CDI_inhibitor_EC869_like"/>
    <property type="match status" value="1"/>
</dbReference>
<proteinExistence type="predicted"/>
<organism evidence="1 2">
    <name type="scientific">Ralstonia solanacearum</name>
    <name type="common">Pseudomonas solanacearum</name>
    <dbReference type="NCBI Taxonomy" id="305"/>
    <lineage>
        <taxon>Bacteria</taxon>
        <taxon>Pseudomonadati</taxon>
        <taxon>Pseudomonadota</taxon>
        <taxon>Betaproteobacteria</taxon>
        <taxon>Burkholderiales</taxon>
        <taxon>Burkholderiaceae</taxon>
        <taxon>Ralstonia</taxon>
        <taxon>Ralstonia solanacearum species complex</taxon>
    </lineage>
</organism>
<dbReference type="Pfam" id="PF07262">
    <property type="entry name" value="CdiI"/>
    <property type="match status" value="1"/>
</dbReference>